<dbReference type="GO" id="GO:0008270">
    <property type="term" value="F:zinc ion binding"/>
    <property type="evidence" value="ECO:0007669"/>
    <property type="project" value="UniProtKB-KW"/>
</dbReference>
<dbReference type="VEuPathDB" id="GiardiaDB:GMRT_10001"/>
<keyword evidence="7" id="KW-1185">Reference proteome</keyword>
<dbReference type="Pfam" id="PF00023">
    <property type="entry name" value="Ank"/>
    <property type="match status" value="1"/>
</dbReference>
<reference evidence="6 7" key="1">
    <citation type="submission" date="2019-05" db="EMBL/GenBank/DDBJ databases">
        <title>The compact genome of Giardia muris reveals important steps in the evolution of intestinal protozoan parasites.</title>
        <authorList>
            <person name="Xu F."/>
            <person name="Jimenez-Gonzalez A."/>
            <person name="Einarsson E."/>
            <person name="Astvaldsson A."/>
            <person name="Peirasmaki D."/>
            <person name="Eckmann L."/>
            <person name="Andersson J.O."/>
            <person name="Svard S.G."/>
            <person name="Jerlstrom-Hultqvist J."/>
        </authorList>
    </citation>
    <scope>NUCLEOTIDE SEQUENCE [LARGE SCALE GENOMIC DNA]</scope>
    <source>
        <strain evidence="6 7">Roberts-Thomson</strain>
    </source>
</reference>
<dbReference type="PROSITE" id="PS50089">
    <property type="entry name" value="ZF_RING_2"/>
    <property type="match status" value="1"/>
</dbReference>
<dbReference type="Gene3D" id="3.30.40.10">
    <property type="entry name" value="Zinc/RING finger domain, C3HC4 (zinc finger)"/>
    <property type="match status" value="1"/>
</dbReference>
<evidence type="ECO:0000313" key="7">
    <source>
        <dbReference type="Proteomes" id="UP000315496"/>
    </source>
</evidence>
<feature type="region of interest" description="Disordered" evidence="4">
    <location>
        <begin position="471"/>
        <end position="492"/>
    </location>
</feature>
<evidence type="ECO:0000256" key="3">
    <source>
        <dbReference type="SAM" id="Coils"/>
    </source>
</evidence>
<dbReference type="OrthoDB" id="271225at2759"/>
<dbReference type="PANTHER" id="PTHR24120">
    <property type="entry name" value="GH07239P"/>
    <property type="match status" value="1"/>
</dbReference>
<evidence type="ECO:0000259" key="5">
    <source>
        <dbReference type="PROSITE" id="PS50089"/>
    </source>
</evidence>
<feature type="coiled-coil region" evidence="3">
    <location>
        <begin position="387"/>
        <end position="463"/>
    </location>
</feature>
<dbReference type="Pfam" id="PF13920">
    <property type="entry name" value="zf-C3HC4_3"/>
    <property type="match status" value="1"/>
</dbReference>
<evidence type="ECO:0000256" key="4">
    <source>
        <dbReference type="SAM" id="MobiDB-lite"/>
    </source>
</evidence>
<proteinExistence type="predicted"/>
<protein>
    <submittedName>
        <fullName evidence="6">Ankyrin repeat protein 2</fullName>
    </submittedName>
</protein>
<accession>A0A4Z1SQV8</accession>
<feature type="compositionally biased region" description="Polar residues" evidence="4">
    <location>
        <begin position="471"/>
        <end position="487"/>
    </location>
</feature>
<feature type="repeat" description="ANK" evidence="1">
    <location>
        <begin position="271"/>
        <end position="303"/>
    </location>
</feature>
<keyword evidence="2" id="KW-0862">Zinc</keyword>
<evidence type="ECO:0000256" key="1">
    <source>
        <dbReference type="PROSITE-ProRule" id="PRU00023"/>
    </source>
</evidence>
<dbReference type="SMART" id="SM00248">
    <property type="entry name" value="ANK"/>
    <property type="match status" value="7"/>
</dbReference>
<dbReference type="SUPFAM" id="SSF57850">
    <property type="entry name" value="RING/U-box"/>
    <property type="match status" value="1"/>
</dbReference>
<organism evidence="6 7">
    <name type="scientific">Giardia muris</name>
    <dbReference type="NCBI Taxonomy" id="5742"/>
    <lineage>
        <taxon>Eukaryota</taxon>
        <taxon>Metamonada</taxon>
        <taxon>Diplomonadida</taxon>
        <taxon>Hexamitidae</taxon>
        <taxon>Giardiinae</taxon>
        <taxon>Giardia</taxon>
    </lineage>
</organism>
<dbReference type="Gene3D" id="1.25.40.20">
    <property type="entry name" value="Ankyrin repeat-containing domain"/>
    <property type="match status" value="3"/>
</dbReference>
<name>A0A4Z1SQV8_GIAMU</name>
<comment type="caution">
    <text evidence="6">The sequence shown here is derived from an EMBL/GenBank/DDBJ whole genome shotgun (WGS) entry which is preliminary data.</text>
</comment>
<dbReference type="AlphaFoldDB" id="A0A4Z1SQV8"/>
<dbReference type="SUPFAM" id="SSF90257">
    <property type="entry name" value="Myosin rod fragments"/>
    <property type="match status" value="1"/>
</dbReference>
<dbReference type="SUPFAM" id="SSF48403">
    <property type="entry name" value="Ankyrin repeat"/>
    <property type="match status" value="1"/>
</dbReference>
<keyword evidence="2" id="KW-0479">Metal-binding</keyword>
<dbReference type="InterPro" id="IPR002110">
    <property type="entry name" value="Ankyrin_rpt"/>
</dbReference>
<dbReference type="Pfam" id="PF12796">
    <property type="entry name" value="Ank_2"/>
    <property type="match status" value="2"/>
</dbReference>
<dbReference type="Gene3D" id="1.20.5.340">
    <property type="match status" value="1"/>
</dbReference>
<feature type="domain" description="RING-type" evidence="5">
    <location>
        <begin position="538"/>
        <end position="575"/>
    </location>
</feature>
<dbReference type="InterPro" id="IPR001841">
    <property type="entry name" value="Znf_RING"/>
</dbReference>
<dbReference type="Proteomes" id="UP000315496">
    <property type="component" value="Chromosome 2"/>
</dbReference>
<dbReference type="InterPro" id="IPR013083">
    <property type="entry name" value="Znf_RING/FYVE/PHD"/>
</dbReference>
<keyword evidence="2" id="KW-0863">Zinc-finger</keyword>
<dbReference type="InterPro" id="IPR036770">
    <property type="entry name" value="Ankyrin_rpt-contain_sf"/>
</dbReference>
<keyword evidence="1" id="KW-0040">ANK repeat</keyword>
<dbReference type="PROSITE" id="PS50088">
    <property type="entry name" value="ANK_REPEAT"/>
    <property type="match status" value="1"/>
</dbReference>
<dbReference type="PANTHER" id="PTHR24120:SF4">
    <property type="entry name" value="GH07239P"/>
    <property type="match status" value="1"/>
</dbReference>
<evidence type="ECO:0000313" key="6">
    <source>
        <dbReference type="EMBL" id="TNJ28080.1"/>
    </source>
</evidence>
<gene>
    <name evidence="6" type="ORF">GMRT_10001</name>
</gene>
<keyword evidence="3" id="KW-0175">Coiled coil</keyword>
<evidence type="ECO:0000256" key="2">
    <source>
        <dbReference type="PROSITE-ProRule" id="PRU00175"/>
    </source>
</evidence>
<sequence>MEYSDLMLAAKNGDVDELERHLSAAGGCDHEGRTALMLAARNGELDCARRLARRELGIRDFNGWTALMYAVFGKAVECVRLLLNERGMQSTNTFLGYAPGTSALMLAVRLKRPDMVRILGSVEYDLVDNDGHDALWYALHHADVSGKPTTGDYAEIITILEQAASSTGADPVVEKYPLMNAVCYGTMDDIQAHLGEIRKQDSNGRTALMLAAYAGNSAAIALLIEEAGIQTTRAIAPYDVGTTALMLAAEQGHVSIVRQLREKEMWIQTEKLWTALMYASKNGHVEVVKELLDEAYLINQLNETALDIAEAIDTSSPDYEKCNQCATIIREYMKANRREQTSLKSHIVNFMTHTISPYSNLSSDALRLLSLFQRQIERKADKRKVDIQPLQEQLRELEARNADISDELERCTRRCSHYETQCSGLRLQLRDLRDINQGLSNSLTREEEQRASLARRLQTLESNLARYNYSQGRSTQNVNERNSQANSRLPDTLPLTLDDKTYSIDDLTELKERLEAGLKLVQARILQVAQKAQQENTCVICLGTRKDTVFHPCKHCCACWNCSQNLINRNCPICRRPISRVEKVFI</sequence>
<dbReference type="EMBL" id="VDLU01000002">
    <property type="protein sequence ID" value="TNJ28080.1"/>
    <property type="molecule type" value="Genomic_DNA"/>
</dbReference>